<accession>A0AAE4AUR8</accession>
<evidence type="ECO:0000313" key="3">
    <source>
        <dbReference type="Proteomes" id="UP001229244"/>
    </source>
</evidence>
<sequence length="101" mass="11307">MTTLSDGERLGAFLTARNAIDQMVELQTKLKAINNGRFDAIVQGQYFEGRLDPERRAALKAMLREQIHEEMSDAAKKLESVEKDLGGWAPRSDVEETRQGG</sequence>
<feature type="region of interest" description="Disordered" evidence="1">
    <location>
        <begin position="81"/>
        <end position="101"/>
    </location>
</feature>
<name>A0AAE4AUR8_9HYPH</name>
<reference evidence="2" key="1">
    <citation type="submission" date="2023-07" db="EMBL/GenBank/DDBJ databases">
        <title>Genomic Encyclopedia of Type Strains, Phase IV (KMG-IV): sequencing the most valuable type-strain genomes for metagenomic binning, comparative biology and taxonomic classification.</title>
        <authorList>
            <person name="Goeker M."/>
        </authorList>
    </citation>
    <scope>NUCLEOTIDE SEQUENCE</scope>
    <source>
        <strain evidence="2">DSM 21202</strain>
    </source>
</reference>
<feature type="compositionally biased region" description="Basic and acidic residues" evidence="1">
    <location>
        <begin position="92"/>
        <end position="101"/>
    </location>
</feature>
<dbReference type="EMBL" id="JAUSUL010000008">
    <property type="protein sequence ID" value="MDQ0317743.1"/>
    <property type="molecule type" value="Genomic_DNA"/>
</dbReference>
<evidence type="ECO:0000313" key="2">
    <source>
        <dbReference type="EMBL" id="MDQ0317743.1"/>
    </source>
</evidence>
<dbReference type="AlphaFoldDB" id="A0AAE4AUR8"/>
<evidence type="ECO:0000256" key="1">
    <source>
        <dbReference type="SAM" id="MobiDB-lite"/>
    </source>
</evidence>
<gene>
    <name evidence="2" type="ORF">J2S73_004230</name>
</gene>
<dbReference type="Proteomes" id="UP001229244">
    <property type="component" value="Unassembled WGS sequence"/>
</dbReference>
<organism evidence="2 3">
    <name type="scientific">Amorphus orientalis</name>
    <dbReference type="NCBI Taxonomy" id="649198"/>
    <lineage>
        <taxon>Bacteria</taxon>
        <taxon>Pseudomonadati</taxon>
        <taxon>Pseudomonadota</taxon>
        <taxon>Alphaproteobacteria</taxon>
        <taxon>Hyphomicrobiales</taxon>
        <taxon>Amorphaceae</taxon>
        <taxon>Amorphus</taxon>
    </lineage>
</organism>
<comment type="caution">
    <text evidence="2">The sequence shown here is derived from an EMBL/GenBank/DDBJ whole genome shotgun (WGS) entry which is preliminary data.</text>
</comment>
<proteinExistence type="predicted"/>
<dbReference type="RefSeq" id="WP_306887670.1">
    <property type="nucleotide sequence ID" value="NZ_JAUSUL010000008.1"/>
</dbReference>
<protein>
    <submittedName>
        <fullName evidence="2">Uncharacterized protein</fullName>
    </submittedName>
</protein>
<keyword evidence="3" id="KW-1185">Reference proteome</keyword>